<proteinExistence type="predicted"/>
<name>A0A2T0W7Q7_9LACT</name>
<organism evidence="2 3">
    <name type="scientific">Alkalibacterium olivapovliticus</name>
    <dbReference type="NCBI Taxonomy" id="99907"/>
    <lineage>
        <taxon>Bacteria</taxon>
        <taxon>Bacillati</taxon>
        <taxon>Bacillota</taxon>
        <taxon>Bacilli</taxon>
        <taxon>Lactobacillales</taxon>
        <taxon>Carnobacteriaceae</taxon>
        <taxon>Alkalibacterium</taxon>
    </lineage>
</organism>
<protein>
    <submittedName>
        <fullName evidence="2">Uncharacterized protein</fullName>
    </submittedName>
</protein>
<reference evidence="2 3" key="1">
    <citation type="submission" date="2018-03" db="EMBL/GenBank/DDBJ databases">
        <title>Genomic Encyclopedia of Archaeal and Bacterial Type Strains, Phase II (KMG-II): from individual species to whole genera.</title>
        <authorList>
            <person name="Goeker M."/>
        </authorList>
    </citation>
    <scope>NUCLEOTIDE SEQUENCE [LARGE SCALE GENOMIC DNA]</scope>
    <source>
        <strain evidence="2 3">DSM 13175</strain>
    </source>
</reference>
<comment type="caution">
    <text evidence="2">The sequence shown here is derived from an EMBL/GenBank/DDBJ whole genome shotgun (WGS) entry which is preliminary data.</text>
</comment>
<dbReference type="EMBL" id="PVTO01000009">
    <property type="protein sequence ID" value="PRY82725.1"/>
    <property type="molecule type" value="Genomic_DNA"/>
</dbReference>
<dbReference type="Proteomes" id="UP000238205">
    <property type="component" value="Unassembled WGS sequence"/>
</dbReference>
<dbReference type="RefSeq" id="WP_106192810.1">
    <property type="nucleotide sequence ID" value="NZ_PVTO01000009.1"/>
</dbReference>
<keyword evidence="3" id="KW-1185">Reference proteome</keyword>
<evidence type="ECO:0000313" key="3">
    <source>
        <dbReference type="Proteomes" id="UP000238205"/>
    </source>
</evidence>
<accession>A0A2T0W7Q7</accession>
<evidence type="ECO:0000256" key="1">
    <source>
        <dbReference type="SAM" id="Phobius"/>
    </source>
</evidence>
<sequence length="205" mass="23793">MAQTKVREILQSDESTKEKLDYLWGYYKTHVIITILAILFGGYLLIDWINRPVTYFHMTVLAPEVMFDEEEPLSMELTEILDPQGANDTVYASFTPHGELAERFSAQFTAAEYDLILMDDFSFGEYSEYETMQEFRVSGLDEEDYYESDIYDDPIGIDSDHFPIFDNYTTTQDLIVIIPGNTTRRPAIEEFFADQGLELEFIDND</sequence>
<keyword evidence="1" id="KW-0472">Membrane</keyword>
<dbReference type="AlphaFoldDB" id="A0A2T0W7Q7"/>
<keyword evidence="1" id="KW-0812">Transmembrane</keyword>
<gene>
    <name evidence="2" type="ORF">CLV38_10954</name>
</gene>
<evidence type="ECO:0000313" key="2">
    <source>
        <dbReference type="EMBL" id="PRY82725.1"/>
    </source>
</evidence>
<keyword evidence="1" id="KW-1133">Transmembrane helix</keyword>
<dbReference type="OrthoDB" id="1925387at2"/>
<feature type="transmembrane region" description="Helical" evidence="1">
    <location>
        <begin position="25"/>
        <end position="46"/>
    </location>
</feature>